<dbReference type="Gene3D" id="3.40.50.720">
    <property type="entry name" value="NAD(P)-binding Rossmann-like Domain"/>
    <property type="match status" value="1"/>
</dbReference>
<dbReference type="GO" id="GO:0000166">
    <property type="term" value="F:nucleotide binding"/>
    <property type="evidence" value="ECO:0007669"/>
    <property type="project" value="InterPro"/>
</dbReference>
<dbReference type="SUPFAM" id="SSF51735">
    <property type="entry name" value="NAD(P)-binding Rossmann-fold domains"/>
    <property type="match status" value="1"/>
</dbReference>
<dbReference type="InterPro" id="IPR000683">
    <property type="entry name" value="Gfo/Idh/MocA-like_OxRdtase_N"/>
</dbReference>
<reference evidence="3" key="1">
    <citation type="journal article" date="1995" name="Mol. Microbiol.">
        <title>Molecular characterization of the lincomycin-production gene cluster of Streptomyces lincolnensis 78-11.</title>
        <authorList>
            <person name="Peschke U."/>
            <person name="Schmidt H."/>
            <person name="Zhang H.Z."/>
            <person name="Piepersberg W."/>
        </authorList>
    </citation>
    <scope>NUCLEOTIDE SEQUENCE</scope>
    <source>
        <strain evidence="3">78-11</strain>
    </source>
</reference>
<dbReference type="InterPro" id="IPR055170">
    <property type="entry name" value="GFO_IDH_MocA-like_dom"/>
</dbReference>
<dbReference type="AlphaFoldDB" id="Q54368"/>
<dbReference type="InterPro" id="IPR036291">
    <property type="entry name" value="NAD(P)-bd_dom_sf"/>
</dbReference>
<proteinExistence type="predicted"/>
<feature type="domain" description="GFO/IDH/MocA-like oxidoreductase" evidence="2">
    <location>
        <begin position="156"/>
        <end position="246"/>
    </location>
</feature>
<feature type="domain" description="Gfo/Idh/MocA-like oxidoreductase N-terminal" evidence="1">
    <location>
        <begin position="4"/>
        <end position="118"/>
    </location>
</feature>
<dbReference type="PANTHER" id="PTHR43708">
    <property type="entry name" value="CONSERVED EXPRESSED OXIDOREDUCTASE (EUROFUNG)"/>
    <property type="match status" value="1"/>
</dbReference>
<evidence type="ECO:0000259" key="2">
    <source>
        <dbReference type="Pfam" id="PF22725"/>
    </source>
</evidence>
<sequence length="331" mass="35808">MTHRCGIIGTGLQATRRVRALIEAADAEPVRVAGATPDTTKGVRAEHGLNAVADWRELVADDGIDVVFVCVRPICTRDDASLRAGKHVLCEKPLARTADEADEMCRVARATGRVLGCGFNHRHHPALPRSATASPAESWAAPCGRAPYGIAGRDGYEREWRADPRQVSGGQLMEQGIHVVDLLRSYFGEVEAVTSLRSSTVWPIAPLEEDAMVLLRHHSGVLAQLHSSLTQWVNTFRLEVGGDEAVAEVQGLAGSYGTQSLSVWPRTDGPFTVTRQEFRSGDRSWALEWAEFARLLSLPAPDQTSALDGAAAIRVVAAAYTAADTLTWEKP</sequence>
<protein>
    <submittedName>
        <fullName evidence="3">LmbZ protein</fullName>
    </submittedName>
</protein>
<evidence type="ECO:0000313" key="3">
    <source>
        <dbReference type="EMBL" id="CAA55761.1"/>
    </source>
</evidence>
<dbReference type="PANTHER" id="PTHR43708:SF8">
    <property type="entry name" value="OXIDOREDUCTASE"/>
    <property type="match status" value="1"/>
</dbReference>
<dbReference type="Pfam" id="PF22725">
    <property type="entry name" value="GFO_IDH_MocA_C3"/>
    <property type="match status" value="1"/>
</dbReference>
<name>Q54368_STRLN</name>
<dbReference type="Pfam" id="PF01408">
    <property type="entry name" value="GFO_IDH_MocA"/>
    <property type="match status" value="1"/>
</dbReference>
<organism evidence="3">
    <name type="scientific">Streptomyces lincolnensis</name>
    <dbReference type="NCBI Taxonomy" id="1915"/>
    <lineage>
        <taxon>Bacteria</taxon>
        <taxon>Bacillati</taxon>
        <taxon>Actinomycetota</taxon>
        <taxon>Actinomycetes</taxon>
        <taxon>Kitasatosporales</taxon>
        <taxon>Streptomycetaceae</taxon>
        <taxon>Streptomyces</taxon>
    </lineage>
</organism>
<dbReference type="InterPro" id="IPR051317">
    <property type="entry name" value="Gfo/Idh/MocA_oxidoreduct"/>
</dbReference>
<gene>
    <name evidence="3" type="primary">lmbZ</name>
</gene>
<evidence type="ECO:0000259" key="1">
    <source>
        <dbReference type="Pfam" id="PF01408"/>
    </source>
</evidence>
<dbReference type="PIR" id="S69823">
    <property type="entry name" value="S44962"/>
</dbReference>
<dbReference type="SUPFAM" id="SSF55347">
    <property type="entry name" value="Glyceraldehyde-3-phosphate dehydrogenase-like, C-terminal domain"/>
    <property type="match status" value="1"/>
</dbReference>
<dbReference type="Gene3D" id="3.30.360.10">
    <property type="entry name" value="Dihydrodipicolinate Reductase, domain 2"/>
    <property type="match status" value="1"/>
</dbReference>
<dbReference type="EMBL" id="X79146">
    <property type="protein sequence ID" value="CAA55761.1"/>
    <property type="molecule type" value="Genomic_DNA"/>
</dbReference>
<accession>Q54368</accession>